<sequence length="458" mass="53955">MLQTLYLKFQTDISIAAFSYHQDSDFINEYQIELNPEIIIFKSSQFCGKYQGEWTEDALKRFVLTSISRYSNIIPIQNISKFYEFKNPLLNSQRNYQSQSNIVFYGSKYTPFFNDFMNFVGPYHFFLKVGMVSNNTFAKSIGVQHFPMIQINRPFDEVTYHMLDYSRESFLLKIRPSIKLIHYNQVIGLSIYKRYALFSLIQGNSYYQNHDVSRIMKSCGIYFKDDVIFEYGEYIDFYPLAIHLNITNITRPSFIFFASSFLYPNDISKDNYQTAFLYKGRHSPFEIRTWLKRQINVFDTMEQISKSDELKIQKVIPFVSLSHIDELISSNGKKPIFVLYGNPLSSRSSEYIQKYKLLCQTRDILYKKANTKFFLLNKAAPNTNVNEFENIFNYKPQNKNCVLLIEKEQKGIIVIEVDSNHGLNALLKSSLKYIKQWISADNRNYLKRKVNDSTLFDL</sequence>
<dbReference type="EMBL" id="JAPFFF010000282">
    <property type="protein sequence ID" value="KAK8834857.1"/>
    <property type="molecule type" value="Genomic_DNA"/>
</dbReference>
<evidence type="ECO:0000313" key="3">
    <source>
        <dbReference type="Proteomes" id="UP001470230"/>
    </source>
</evidence>
<evidence type="ECO:0000313" key="2">
    <source>
        <dbReference type="EMBL" id="KAK8863777.1"/>
    </source>
</evidence>
<proteinExistence type="predicted"/>
<reference evidence="2 3" key="1">
    <citation type="submission" date="2024-04" db="EMBL/GenBank/DDBJ databases">
        <title>Tritrichomonas musculus Genome.</title>
        <authorList>
            <person name="Alves-Ferreira E."/>
            <person name="Grigg M."/>
            <person name="Lorenzi H."/>
            <person name="Galac M."/>
        </authorList>
    </citation>
    <scope>NUCLEOTIDE SEQUENCE [LARGE SCALE GENOMIC DNA]</scope>
    <source>
        <strain evidence="2 3">EAF2021</strain>
    </source>
</reference>
<comment type="caution">
    <text evidence="2">The sequence shown here is derived from an EMBL/GenBank/DDBJ whole genome shotgun (WGS) entry which is preliminary data.</text>
</comment>
<organism evidence="2 3">
    <name type="scientific">Tritrichomonas musculus</name>
    <dbReference type="NCBI Taxonomy" id="1915356"/>
    <lineage>
        <taxon>Eukaryota</taxon>
        <taxon>Metamonada</taxon>
        <taxon>Parabasalia</taxon>
        <taxon>Tritrichomonadida</taxon>
        <taxon>Tritrichomonadidae</taxon>
        <taxon>Tritrichomonas</taxon>
    </lineage>
</organism>
<dbReference type="Proteomes" id="UP001470230">
    <property type="component" value="Unassembled WGS sequence"/>
</dbReference>
<accession>A0ABR2IJE8</accession>
<keyword evidence="3" id="KW-1185">Reference proteome</keyword>
<name>A0ABR2IJE8_9EUKA</name>
<gene>
    <name evidence="2" type="ORF">M9Y10_011467</name>
    <name evidence="1" type="ORF">M9Y10_021478</name>
</gene>
<evidence type="ECO:0000313" key="1">
    <source>
        <dbReference type="EMBL" id="KAK8834857.1"/>
    </source>
</evidence>
<dbReference type="EMBL" id="JAPFFF010000017">
    <property type="protein sequence ID" value="KAK8863777.1"/>
    <property type="molecule type" value="Genomic_DNA"/>
</dbReference>
<dbReference type="Gene3D" id="3.40.30.10">
    <property type="entry name" value="Glutaredoxin"/>
    <property type="match status" value="1"/>
</dbReference>
<protein>
    <submittedName>
        <fullName evidence="2">Uncharacterized protein</fullName>
    </submittedName>
</protein>
<dbReference type="InterPro" id="IPR036249">
    <property type="entry name" value="Thioredoxin-like_sf"/>
</dbReference>
<dbReference type="SUPFAM" id="SSF52833">
    <property type="entry name" value="Thioredoxin-like"/>
    <property type="match status" value="1"/>
</dbReference>